<reference evidence="3" key="1">
    <citation type="submission" date="2025-08" db="UniProtKB">
        <authorList>
            <consortium name="Ensembl"/>
        </authorList>
    </citation>
    <scope>IDENTIFICATION</scope>
</reference>
<feature type="domain" description="C-type lectin" evidence="2">
    <location>
        <begin position="92"/>
        <end position="179"/>
    </location>
</feature>
<protein>
    <recommendedName>
        <fullName evidence="2">C-type lectin domain-containing protein</fullName>
    </recommendedName>
</protein>
<feature type="signal peptide" evidence="1">
    <location>
        <begin position="1"/>
        <end position="17"/>
    </location>
</feature>
<proteinExistence type="predicted"/>
<feature type="chain" id="PRO_5034692561" description="C-type lectin domain-containing protein" evidence="1">
    <location>
        <begin position="18"/>
        <end position="180"/>
    </location>
</feature>
<dbReference type="InterPro" id="IPR016187">
    <property type="entry name" value="CTDL_fold"/>
</dbReference>
<dbReference type="PROSITE" id="PS50041">
    <property type="entry name" value="C_TYPE_LECTIN_2"/>
    <property type="match status" value="1"/>
</dbReference>
<reference evidence="3" key="2">
    <citation type="submission" date="2025-09" db="UniProtKB">
        <authorList>
            <consortium name="Ensembl"/>
        </authorList>
    </citation>
    <scope>IDENTIFICATION</scope>
</reference>
<sequence>MQPGLLLVLTLLGMASALRSGESETPLSPVSGHWGWQGVREDTLQGVQREVLHGGEGIAHLQGCPGERDGEVSRMPGSHGRCQCQASTCAPQHYCRTRYKGQLASVHSIATNERLRKLAVTYTYCSLWIGAITSCKVTRLSWHLGFGWGWVQDAELRCHRVDGLWRSRACFQLRPFICQY</sequence>
<dbReference type="Pfam" id="PF00059">
    <property type="entry name" value="Lectin_C"/>
    <property type="match status" value="1"/>
</dbReference>
<dbReference type="Gene3D" id="3.10.100.10">
    <property type="entry name" value="Mannose-Binding Protein A, subunit A"/>
    <property type="match status" value="1"/>
</dbReference>
<dbReference type="Proteomes" id="UP000694428">
    <property type="component" value="Unplaced"/>
</dbReference>
<evidence type="ECO:0000259" key="2">
    <source>
        <dbReference type="PROSITE" id="PS50041"/>
    </source>
</evidence>
<dbReference type="InterPro" id="IPR016186">
    <property type="entry name" value="C-type_lectin-like/link_sf"/>
</dbReference>
<evidence type="ECO:0000313" key="4">
    <source>
        <dbReference type="Proteomes" id="UP000694428"/>
    </source>
</evidence>
<keyword evidence="4" id="KW-1185">Reference proteome</keyword>
<name>A0A8C9L8G5_PAVCR</name>
<dbReference type="InterPro" id="IPR001304">
    <property type="entry name" value="C-type_lectin-like"/>
</dbReference>
<dbReference type="Ensembl" id="ENSPSTT00000009151.1">
    <property type="protein sequence ID" value="ENSPSTP00000008721.1"/>
    <property type="gene ID" value="ENSPSTG00000006161.1"/>
</dbReference>
<evidence type="ECO:0000256" key="1">
    <source>
        <dbReference type="SAM" id="SignalP"/>
    </source>
</evidence>
<dbReference type="SUPFAM" id="SSF56436">
    <property type="entry name" value="C-type lectin-like"/>
    <property type="match status" value="1"/>
</dbReference>
<accession>A0A8C9L8G5</accession>
<keyword evidence="1" id="KW-0732">Signal</keyword>
<dbReference type="AlphaFoldDB" id="A0A8C9L8G5"/>
<organism evidence="3 4">
    <name type="scientific">Pavo cristatus</name>
    <name type="common">Indian peafowl</name>
    <name type="synonym">Blue peafowl</name>
    <dbReference type="NCBI Taxonomy" id="9049"/>
    <lineage>
        <taxon>Eukaryota</taxon>
        <taxon>Metazoa</taxon>
        <taxon>Chordata</taxon>
        <taxon>Craniata</taxon>
        <taxon>Vertebrata</taxon>
        <taxon>Euteleostomi</taxon>
        <taxon>Archelosauria</taxon>
        <taxon>Archosauria</taxon>
        <taxon>Dinosauria</taxon>
        <taxon>Saurischia</taxon>
        <taxon>Theropoda</taxon>
        <taxon>Coelurosauria</taxon>
        <taxon>Aves</taxon>
        <taxon>Neognathae</taxon>
        <taxon>Galloanserae</taxon>
        <taxon>Galliformes</taxon>
        <taxon>Phasianidae</taxon>
        <taxon>Phasianinae</taxon>
        <taxon>Pavo</taxon>
    </lineage>
</organism>
<evidence type="ECO:0000313" key="3">
    <source>
        <dbReference type="Ensembl" id="ENSPSTP00000008721.1"/>
    </source>
</evidence>